<dbReference type="Pfam" id="PF00498">
    <property type="entry name" value="FHA"/>
    <property type="match status" value="1"/>
</dbReference>
<keyword evidence="2" id="KW-0812">Transmembrane</keyword>
<dbReference type="OrthoDB" id="277520at2"/>
<evidence type="ECO:0000256" key="2">
    <source>
        <dbReference type="SAM" id="Phobius"/>
    </source>
</evidence>
<sequence length="173" mass="18533">MSELTLLILRIGFLIALWVFVFFVVYAVRSDLFGQRVRKMPAAAPAPVSPDASAFLTSAQPRIAAPVATTEIAPADGTPLKLIITSGALQGQELPLQGDVITIGRSPDSSLVIQDDYTSTHHARLEIRGGSWLLRDLDSTNGTTLNGARVTSPVPVPLNTPIVVGSMTFEVRR</sequence>
<dbReference type="KEGG" id="aum:AURMO_01763"/>
<organism evidence="4 5">
    <name type="scientific">Aurantimicrobium photophilum</name>
    <dbReference type="NCBI Taxonomy" id="1987356"/>
    <lineage>
        <taxon>Bacteria</taxon>
        <taxon>Bacillati</taxon>
        <taxon>Actinomycetota</taxon>
        <taxon>Actinomycetes</taxon>
        <taxon>Micrococcales</taxon>
        <taxon>Microbacteriaceae</taxon>
        <taxon>Aurantimicrobium</taxon>
    </lineage>
</organism>
<feature type="transmembrane region" description="Helical" evidence="2">
    <location>
        <begin position="6"/>
        <end position="28"/>
    </location>
</feature>
<proteinExistence type="predicted"/>
<dbReference type="EMBL" id="CP023994">
    <property type="protein sequence ID" value="AWR22344.1"/>
    <property type="molecule type" value="Genomic_DNA"/>
</dbReference>
<accession>A0A2Z3S2A7</accession>
<evidence type="ECO:0000259" key="3">
    <source>
        <dbReference type="PROSITE" id="PS50006"/>
    </source>
</evidence>
<protein>
    <submittedName>
        <fullName evidence="4">FHA domain-containing protein FhaB</fullName>
    </submittedName>
</protein>
<name>A0A2Z3S2A7_9MICO</name>
<keyword evidence="2" id="KW-1133">Transmembrane helix</keyword>
<dbReference type="InterPro" id="IPR008984">
    <property type="entry name" value="SMAD_FHA_dom_sf"/>
</dbReference>
<dbReference type="SUPFAM" id="SSF49879">
    <property type="entry name" value="SMAD/FHA domain"/>
    <property type="match status" value="1"/>
</dbReference>
<reference evidence="4 5" key="1">
    <citation type="submission" date="2017-10" db="EMBL/GenBank/DDBJ databases">
        <title>Genome of an Actinobacterium that displays light-enhanced growth.</title>
        <authorList>
            <person name="Maresca J.A."/>
            <person name="Hempel P."/>
            <person name="Shevchenko O."/>
            <person name="Miller K.J."/>
            <person name="Hahn M.W."/>
        </authorList>
    </citation>
    <scope>NUCLEOTIDE SEQUENCE [LARGE SCALE GENOMIC DNA]</scope>
    <source>
        <strain evidence="4 5">MWH-Mo1</strain>
    </source>
</reference>
<evidence type="ECO:0000313" key="4">
    <source>
        <dbReference type="EMBL" id="AWR22344.1"/>
    </source>
</evidence>
<dbReference type="RefSeq" id="WP_110234784.1">
    <property type="nucleotide sequence ID" value="NZ_CP023994.1"/>
</dbReference>
<evidence type="ECO:0000256" key="1">
    <source>
        <dbReference type="ARBA" id="ARBA00022553"/>
    </source>
</evidence>
<evidence type="ECO:0000313" key="5">
    <source>
        <dbReference type="Proteomes" id="UP000246894"/>
    </source>
</evidence>
<dbReference type="Proteomes" id="UP000246894">
    <property type="component" value="Chromosome"/>
</dbReference>
<dbReference type="InterPro" id="IPR000253">
    <property type="entry name" value="FHA_dom"/>
</dbReference>
<dbReference type="SMART" id="SM00240">
    <property type="entry name" value="FHA"/>
    <property type="match status" value="1"/>
</dbReference>
<dbReference type="PANTHER" id="PTHR23308">
    <property type="entry name" value="NUCLEAR INHIBITOR OF PROTEIN PHOSPHATASE-1"/>
    <property type="match status" value="1"/>
</dbReference>
<dbReference type="AlphaFoldDB" id="A0A2Z3S2A7"/>
<keyword evidence="2" id="KW-0472">Membrane</keyword>
<keyword evidence="1" id="KW-0597">Phosphoprotein</keyword>
<dbReference type="InterPro" id="IPR050923">
    <property type="entry name" value="Cell_Proc_Reg/RNA_Proc"/>
</dbReference>
<gene>
    <name evidence="4" type="ORF">AURMO_01763</name>
</gene>
<feature type="domain" description="FHA" evidence="3">
    <location>
        <begin position="101"/>
        <end position="150"/>
    </location>
</feature>
<keyword evidence="5" id="KW-1185">Reference proteome</keyword>
<dbReference type="Gene3D" id="2.60.200.20">
    <property type="match status" value="1"/>
</dbReference>
<dbReference type="PROSITE" id="PS50006">
    <property type="entry name" value="FHA_DOMAIN"/>
    <property type="match status" value="1"/>
</dbReference>